<keyword evidence="2" id="KW-1185">Reference proteome</keyword>
<name>A0AAV4SZ53_9ARAC</name>
<proteinExistence type="predicted"/>
<protein>
    <submittedName>
        <fullName evidence="1">Uncharacterized protein</fullName>
    </submittedName>
</protein>
<accession>A0AAV4SZ53</accession>
<gene>
    <name evidence="1" type="ORF">CDAR_618471</name>
</gene>
<dbReference type="Proteomes" id="UP001054837">
    <property type="component" value="Unassembled WGS sequence"/>
</dbReference>
<organism evidence="1 2">
    <name type="scientific">Caerostris darwini</name>
    <dbReference type="NCBI Taxonomy" id="1538125"/>
    <lineage>
        <taxon>Eukaryota</taxon>
        <taxon>Metazoa</taxon>
        <taxon>Ecdysozoa</taxon>
        <taxon>Arthropoda</taxon>
        <taxon>Chelicerata</taxon>
        <taxon>Arachnida</taxon>
        <taxon>Araneae</taxon>
        <taxon>Araneomorphae</taxon>
        <taxon>Entelegynae</taxon>
        <taxon>Araneoidea</taxon>
        <taxon>Araneidae</taxon>
        <taxon>Caerostris</taxon>
    </lineage>
</organism>
<evidence type="ECO:0000313" key="1">
    <source>
        <dbReference type="EMBL" id="GIY36918.1"/>
    </source>
</evidence>
<evidence type="ECO:0000313" key="2">
    <source>
        <dbReference type="Proteomes" id="UP001054837"/>
    </source>
</evidence>
<reference evidence="1 2" key="1">
    <citation type="submission" date="2021-06" db="EMBL/GenBank/DDBJ databases">
        <title>Caerostris darwini draft genome.</title>
        <authorList>
            <person name="Kono N."/>
            <person name="Arakawa K."/>
        </authorList>
    </citation>
    <scope>NUCLEOTIDE SEQUENCE [LARGE SCALE GENOMIC DNA]</scope>
</reference>
<dbReference type="AlphaFoldDB" id="A0AAV4SZ53"/>
<dbReference type="EMBL" id="BPLQ01008381">
    <property type="protein sequence ID" value="GIY36918.1"/>
    <property type="molecule type" value="Genomic_DNA"/>
</dbReference>
<comment type="caution">
    <text evidence="1">The sequence shown here is derived from an EMBL/GenBank/DDBJ whole genome shotgun (WGS) entry which is preliminary data.</text>
</comment>
<sequence length="110" mass="12297">MNHGEEPKHTFNTSVFRRSACSNASFDDPLMVISTGRNIQMGNCVNRWGFAISSSESDLLELAEIEFFSQQIFADFNTIKVVASGIKNSYYYNAEKDHKGAVTGFTTDIQ</sequence>